<evidence type="ECO:0000259" key="7">
    <source>
        <dbReference type="PROSITE" id="PS50157"/>
    </source>
</evidence>
<comment type="caution">
    <text evidence="8">The sequence shown here is derived from an EMBL/GenBank/DDBJ whole genome shotgun (WGS) entry which is preliminary data.</text>
</comment>
<sequence length="328" mass="37408">MNHTGERPHTCDICGKGFRMRWRVALHRRIHTGEKPYACPVCGFRANRKDNMYGHMRRRHGGVFPILDASGKNRKPATGPKMRRTWKRKSRRMPKKQAKELSQDLKPLASERDAFSSQNDEPLQNSQLVFQQSAYVLEQPHPAFPDTPSLQSLSSLEPRVIRQSVLVSQPMCPAEHHAARVIFDDPELKKNGWRIRKAEIQLSKVPHSSDPARTPAAPCHVDVKEEPQETVDQCARPRREAASLGHIRLISMMLDEEDIKKEIGDEDAVPPARRGPKKGRRGAHCKPFSRTPKCGDLFEPPVVWATEEDLLFTNDDTLMLEEDMDLLK</sequence>
<evidence type="ECO:0000256" key="6">
    <source>
        <dbReference type="SAM" id="MobiDB-lite"/>
    </source>
</evidence>
<feature type="region of interest" description="Disordered" evidence="6">
    <location>
        <begin position="266"/>
        <end position="286"/>
    </location>
</feature>
<feature type="compositionally biased region" description="Basic residues" evidence="6">
    <location>
        <begin position="274"/>
        <end position="284"/>
    </location>
</feature>
<dbReference type="STRING" id="6689.A0A423U959"/>
<dbReference type="FunFam" id="3.30.160.60:FF:000690">
    <property type="entry name" value="Zinc finger protein 354C"/>
    <property type="match status" value="1"/>
</dbReference>
<dbReference type="EMBL" id="QCYY01000359">
    <property type="protein sequence ID" value="ROT85232.1"/>
    <property type="molecule type" value="Genomic_DNA"/>
</dbReference>
<evidence type="ECO:0000256" key="5">
    <source>
        <dbReference type="PROSITE-ProRule" id="PRU00042"/>
    </source>
</evidence>
<reference evidence="8 9" key="2">
    <citation type="submission" date="2019-01" db="EMBL/GenBank/DDBJ databases">
        <title>The decoding of complex shrimp genome reveals the adaptation for benthos swimmer, frequently molting mechanism and breeding impact on genome.</title>
        <authorList>
            <person name="Sun Y."/>
            <person name="Gao Y."/>
            <person name="Yu Y."/>
        </authorList>
    </citation>
    <scope>NUCLEOTIDE SEQUENCE [LARGE SCALE GENOMIC DNA]</scope>
    <source>
        <tissue evidence="8">Muscle</tissue>
    </source>
</reference>
<dbReference type="GO" id="GO:0000978">
    <property type="term" value="F:RNA polymerase II cis-regulatory region sequence-specific DNA binding"/>
    <property type="evidence" value="ECO:0007669"/>
    <property type="project" value="TreeGrafter"/>
</dbReference>
<dbReference type="PANTHER" id="PTHR23235:SF120">
    <property type="entry name" value="KRUPPEL-LIKE FACTOR 15"/>
    <property type="match status" value="1"/>
</dbReference>
<protein>
    <recommendedName>
        <fullName evidence="7">C2H2-type domain-containing protein</fullName>
    </recommendedName>
</protein>
<evidence type="ECO:0000256" key="4">
    <source>
        <dbReference type="ARBA" id="ARBA00022833"/>
    </source>
</evidence>
<accession>A0A423U959</accession>
<keyword evidence="2" id="KW-0677">Repeat</keyword>
<dbReference type="Proteomes" id="UP000283509">
    <property type="component" value="Unassembled WGS sequence"/>
</dbReference>
<evidence type="ECO:0000313" key="8">
    <source>
        <dbReference type="EMBL" id="ROT85232.1"/>
    </source>
</evidence>
<organism evidence="8 9">
    <name type="scientific">Penaeus vannamei</name>
    <name type="common">Whiteleg shrimp</name>
    <name type="synonym">Litopenaeus vannamei</name>
    <dbReference type="NCBI Taxonomy" id="6689"/>
    <lineage>
        <taxon>Eukaryota</taxon>
        <taxon>Metazoa</taxon>
        <taxon>Ecdysozoa</taxon>
        <taxon>Arthropoda</taxon>
        <taxon>Crustacea</taxon>
        <taxon>Multicrustacea</taxon>
        <taxon>Malacostraca</taxon>
        <taxon>Eumalacostraca</taxon>
        <taxon>Eucarida</taxon>
        <taxon>Decapoda</taxon>
        <taxon>Dendrobranchiata</taxon>
        <taxon>Penaeoidea</taxon>
        <taxon>Penaeidae</taxon>
        <taxon>Penaeus</taxon>
    </lineage>
</organism>
<dbReference type="InterPro" id="IPR013087">
    <property type="entry name" value="Znf_C2H2_type"/>
</dbReference>
<dbReference type="SUPFAM" id="SSF57667">
    <property type="entry name" value="beta-beta-alpha zinc fingers"/>
    <property type="match status" value="1"/>
</dbReference>
<dbReference type="GO" id="GO:0005694">
    <property type="term" value="C:chromosome"/>
    <property type="evidence" value="ECO:0007669"/>
    <property type="project" value="UniProtKB-ARBA"/>
</dbReference>
<dbReference type="AlphaFoldDB" id="A0A423U959"/>
<dbReference type="GO" id="GO:0008270">
    <property type="term" value="F:zinc ion binding"/>
    <property type="evidence" value="ECO:0007669"/>
    <property type="project" value="UniProtKB-KW"/>
</dbReference>
<feature type="compositionally biased region" description="Basic and acidic residues" evidence="6">
    <location>
        <begin position="97"/>
        <end position="106"/>
    </location>
</feature>
<evidence type="ECO:0000256" key="3">
    <source>
        <dbReference type="ARBA" id="ARBA00022771"/>
    </source>
</evidence>
<dbReference type="PROSITE" id="PS00028">
    <property type="entry name" value="ZINC_FINGER_C2H2_1"/>
    <property type="match status" value="1"/>
</dbReference>
<dbReference type="SMART" id="SM00355">
    <property type="entry name" value="ZnF_C2H2"/>
    <property type="match status" value="2"/>
</dbReference>
<keyword evidence="9" id="KW-1185">Reference proteome</keyword>
<dbReference type="OrthoDB" id="3437960at2759"/>
<name>A0A423U959_PENVA</name>
<gene>
    <name evidence="8" type="ORF">C7M84_019521</name>
</gene>
<proteinExistence type="predicted"/>
<dbReference type="GO" id="GO:0003682">
    <property type="term" value="F:chromatin binding"/>
    <property type="evidence" value="ECO:0007669"/>
    <property type="project" value="UniProtKB-ARBA"/>
</dbReference>
<keyword evidence="4" id="KW-0862">Zinc</keyword>
<dbReference type="GO" id="GO:0045893">
    <property type="term" value="P:positive regulation of DNA-templated transcription"/>
    <property type="evidence" value="ECO:0007669"/>
    <property type="project" value="UniProtKB-ARBA"/>
</dbReference>
<dbReference type="Pfam" id="PF00096">
    <property type="entry name" value="zf-C2H2"/>
    <property type="match status" value="1"/>
</dbReference>
<keyword evidence="1" id="KW-0479">Metal-binding</keyword>
<feature type="domain" description="C2H2-type" evidence="7">
    <location>
        <begin position="9"/>
        <end position="36"/>
    </location>
</feature>
<dbReference type="InterPro" id="IPR036236">
    <property type="entry name" value="Znf_C2H2_sf"/>
</dbReference>
<evidence type="ECO:0000256" key="1">
    <source>
        <dbReference type="ARBA" id="ARBA00022723"/>
    </source>
</evidence>
<evidence type="ECO:0000313" key="9">
    <source>
        <dbReference type="Proteomes" id="UP000283509"/>
    </source>
</evidence>
<keyword evidence="3 5" id="KW-0863">Zinc-finger</keyword>
<feature type="domain" description="C2H2-type" evidence="7">
    <location>
        <begin position="37"/>
        <end position="65"/>
    </location>
</feature>
<dbReference type="Gene3D" id="3.30.160.60">
    <property type="entry name" value="Classic Zinc Finger"/>
    <property type="match status" value="2"/>
</dbReference>
<dbReference type="PROSITE" id="PS50157">
    <property type="entry name" value="ZINC_FINGER_C2H2_2"/>
    <property type="match status" value="2"/>
</dbReference>
<feature type="region of interest" description="Disordered" evidence="6">
    <location>
        <begin position="65"/>
        <end position="106"/>
    </location>
</feature>
<dbReference type="PANTHER" id="PTHR23235">
    <property type="entry name" value="KRUEPPEL-LIKE TRANSCRIPTION FACTOR"/>
    <property type="match status" value="1"/>
</dbReference>
<feature type="compositionally biased region" description="Basic residues" evidence="6">
    <location>
        <begin position="81"/>
        <end position="96"/>
    </location>
</feature>
<evidence type="ECO:0000256" key="2">
    <source>
        <dbReference type="ARBA" id="ARBA00022737"/>
    </source>
</evidence>
<dbReference type="GO" id="GO:0000981">
    <property type="term" value="F:DNA-binding transcription factor activity, RNA polymerase II-specific"/>
    <property type="evidence" value="ECO:0007669"/>
    <property type="project" value="TreeGrafter"/>
</dbReference>
<reference evidence="8 9" key="1">
    <citation type="submission" date="2018-04" db="EMBL/GenBank/DDBJ databases">
        <authorList>
            <person name="Zhang X."/>
            <person name="Yuan J."/>
            <person name="Li F."/>
            <person name="Xiang J."/>
        </authorList>
    </citation>
    <scope>NUCLEOTIDE SEQUENCE [LARGE SCALE GENOMIC DNA]</scope>
    <source>
        <tissue evidence="8">Muscle</tissue>
    </source>
</reference>
<dbReference type="FunFam" id="3.30.160.60:FF:001732">
    <property type="entry name" value="Zgc:162936"/>
    <property type="match status" value="1"/>
</dbReference>